<dbReference type="InterPro" id="IPR032821">
    <property type="entry name" value="PKS_assoc"/>
</dbReference>
<dbReference type="InterPro" id="IPR018201">
    <property type="entry name" value="Ketoacyl_synth_AS"/>
</dbReference>
<dbReference type="Pfam" id="PF02801">
    <property type="entry name" value="Ketoacyl-synt_C"/>
    <property type="match status" value="1"/>
</dbReference>
<dbReference type="GO" id="GO:0031177">
    <property type="term" value="F:phosphopantetheine binding"/>
    <property type="evidence" value="ECO:0007669"/>
    <property type="project" value="InterPro"/>
</dbReference>
<dbReference type="FunFam" id="3.40.366.10:FF:000002">
    <property type="entry name" value="Probable polyketide synthase 2"/>
    <property type="match status" value="1"/>
</dbReference>
<dbReference type="InterPro" id="IPR016039">
    <property type="entry name" value="Thiolase-like"/>
</dbReference>
<dbReference type="InterPro" id="IPR006162">
    <property type="entry name" value="Ppantetheine_attach_site"/>
</dbReference>
<dbReference type="FunFam" id="3.40.50.720:FF:000209">
    <property type="entry name" value="Polyketide synthase Pks12"/>
    <property type="match status" value="1"/>
</dbReference>
<dbReference type="RefSeq" id="WP_083046822.1">
    <property type="nucleotide sequence ID" value="NZ_AP022575.1"/>
</dbReference>
<dbReference type="InterPro" id="IPR020806">
    <property type="entry name" value="PKS_PP-bd"/>
</dbReference>
<dbReference type="InterPro" id="IPR049552">
    <property type="entry name" value="PKS_DH_N"/>
</dbReference>
<dbReference type="GO" id="GO:0004312">
    <property type="term" value="F:fatty acid synthase activity"/>
    <property type="evidence" value="ECO:0007669"/>
    <property type="project" value="TreeGrafter"/>
</dbReference>
<organism evidence="14 15">
    <name type="scientific">Mycobacterium shinjukuense</name>
    <dbReference type="NCBI Taxonomy" id="398694"/>
    <lineage>
        <taxon>Bacteria</taxon>
        <taxon>Bacillati</taxon>
        <taxon>Actinomycetota</taxon>
        <taxon>Actinomycetes</taxon>
        <taxon>Mycobacteriales</taxon>
        <taxon>Mycobacteriaceae</taxon>
        <taxon>Mycobacterium</taxon>
    </lineage>
</organism>
<dbReference type="Pfam" id="PF00698">
    <property type="entry name" value="Acyl_transf_1"/>
    <property type="match status" value="1"/>
</dbReference>
<feature type="region of interest" description="Disordered" evidence="10">
    <location>
        <begin position="2084"/>
        <end position="2126"/>
    </location>
</feature>
<evidence type="ECO:0000259" key="13">
    <source>
        <dbReference type="PROSITE" id="PS52019"/>
    </source>
</evidence>
<dbReference type="InterPro" id="IPR013968">
    <property type="entry name" value="PKS_KR"/>
</dbReference>
<dbReference type="SUPFAM" id="SSF52151">
    <property type="entry name" value="FabD/lysophospholipase-like"/>
    <property type="match status" value="1"/>
</dbReference>
<dbReference type="Gene3D" id="1.10.1200.10">
    <property type="entry name" value="ACP-like"/>
    <property type="match status" value="1"/>
</dbReference>
<dbReference type="SMART" id="SM00826">
    <property type="entry name" value="PKS_DH"/>
    <property type="match status" value="1"/>
</dbReference>
<dbReference type="KEGG" id="mshj:MSHI_07230"/>
<dbReference type="Proteomes" id="UP000467236">
    <property type="component" value="Chromosome"/>
</dbReference>
<feature type="region of interest" description="N-terminal hotdog fold" evidence="9">
    <location>
        <begin position="940"/>
        <end position="1062"/>
    </location>
</feature>
<evidence type="ECO:0000256" key="10">
    <source>
        <dbReference type="SAM" id="MobiDB-lite"/>
    </source>
</evidence>
<dbReference type="PROSITE" id="PS52019">
    <property type="entry name" value="PKS_MFAS_DH"/>
    <property type="match status" value="1"/>
</dbReference>
<dbReference type="SMART" id="SM00822">
    <property type="entry name" value="PKS_KR"/>
    <property type="match status" value="1"/>
</dbReference>
<keyword evidence="15" id="KW-1185">Reference proteome</keyword>
<dbReference type="InterPro" id="IPR055123">
    <property type="entry name" value="SpnB-like_Rossmann"/>
</dbReference>
<accession>A0A7I7MM16</accession>
<sequence length="2126" mass="220362">MSTSVEGADQQSEMLFRYLKRVVVELDEARARLRDHEHRATEPVAVVGIGCRFPGGVDGPEALWDVVSEGRDVVSEFPTDRGWDVDGLFDPDPDAEGKTYTRWGGFLEDAAGFDAGFFGIAPGEVLAMDPQQRLMLEVSWEALEHAGIDPLSLRGSATGVFTGIFAPSYGSRETGGLQGYGLTGTAVSVASGRVSYVLGLQGPAVSVDTACSSSLVAIHWAMASLRAGECDLALAGGVTVMGLPSIFVGFSRQRGLAADGRCKAFAEAADGTGWGEGAGVVVLERLSDARRLGHSVLAVVRGSAVNQDGASNGLTAPNGLAQQRVIRAALASAGLTAADVDVVEAHGTATTLGDPIEAEALLATYGQGRPPGRPLWVGSIKSNMGHTQAAAGVAGVIKMVQAMRHRVMPATLHVDAPSPRVNWASGAVSVLTEARDWPVDGRPRRAGVSSFGISGTNAHVILEEAPVEVGESAQRGRRLPVVPWVVSGRSVEALTAQAGRLLAHVQADPGVDPVDVGCSLAGRSVFEHRAVVVGSDRPALLMGLAGVAGGEPGAGVVMGQAGSVGKTAVVFPGQGSQRLGMGRELYDQLSVFAETFDTVADELDRHLRLPLRKVVWGSDENLLDSTEFAQPALFAVEVASFAVLRRWGVHPDFVMGHSVGELSAAYVAGVLTLADAAMLVAARGRLMQALPQGGAMVAVAASEDEVADQVTPLLAERVGIAALNAPNSVVISGARAAVSAIADRFAARGRRVHRLAVSHAFHSPLMEPMLEEFARVAARVAAREPQIGLVSNVTGELACADGDFGSAQYGSAQYWVEHVRRPVRFADGARRLQSLEVTHFAEAGPGSGLTGSIEQSLAPAEAVVVSMLGKDRPELASVLGAAGQLFTTGVPVDWRAVFAGSGGRRVGLPTYAFQRRRFWETPGADGPADAAGLGLGGAEHALLGAVVERPDSGGVVLTGRLSLANQPWLADHVIGGVVLFPGAGFVELVIRAGDEVGCAVIEELVLTAPLVMRPGVGVQVQVVVGPTGEAGHRAVSVYSRADQSEGWRLHAEGTLGEHAADPAADLSEWPPAGAESVDISDAYARLAARGYAYGPAFQGLVAIWRRESELFAEVAAPAGAGVAVDGMGIHPAVLDAVLHALGLALGTGPETTETRLPFCWRGVSLHAGGAGRVRARFTSAGADAISVEVADAAGLPVLTVGSLVTRPMTAEQLRAAVTAAGGALDQGPLEVAWSPMSVSHNDGDSSDRPAVVSWADFCAGDESDAGVVVWECGSAGEDVVGSVHAATHAALEVLQSWLGGDRAGTLVVLTRGGVGLAGEDVSDLAAAAVWGLVRSAQAENPGRIVLIDTDAAVDAAVLAGTGEPQLVVRAGTVHAARLSPGPQLLTLPAGESAWRLAAGGGGTLEDLVIQPCPEAQAPLRAGQVRVAVAAVGVNFRDVVAALGMYPGQAPPLGAEGAGVVIETGPEVAAVAVGDAVMGFFGGAGPLAVVDQQLITRVPRGWSFAQAAAVPVVFLTAWYGLADLAGIRAGESVLIHAGTGGVGMAAVQLARHWGVEVFVTASRGKWDTLRAMGFDDDHIGDSRTLEFEAKFLEVTQGRGVDVVLDSLAGDFVDASLRLLVRGGRFLEMGKTDIRDAQQIAANYPGVRYRAFDLSEAGPVRMQQMLGEVRDLLDAQVLHRLPVTTWDVRCAPAAFRFMSQARHIGKVVLTMPSALPDRLADGTVLITGATGAVGGVLARHLVSAVGVRHLVLASRRGDRAEGAAELAAELAQDGATVRVVACDVADRDAVAGLFAQLSREYPPVRGVIHAAGVLDDAVITSLTPDRIDTVLRAKVDGAWNLHEATRDLDLAMFVLCSSVAATVGSPGQGNYSAANAFLDGLAAHRQAAGLAGVSLAWGLWEQPSGMAAHVSSRDRARMSRSGLAPMNPGQALDLLDAALAINHPVMVATRLDRAALDARARGGGLPPLLSGLVRRPRRRHIDDTGDAAQSKSALAQRLHGLPAGEQRDLLVGLVRAQAAAVLGRPAPGDIDPEARFQDLGFDSLTAVELRNRLKTATGLTLPPTLIFDHPTPTAVADHVGRQILDSDRPESGRARPAEPDAKVPVHSSHSAAARDARGMGEHHQGGKR</sequence>
<dbReference type="FunFam" id="3.90.180.10:FF:000032">
    <property type="entry name" value="Probable polyketide synthase pks1"/>
    <property type="match status" value="1"/>
</dbReference>
<evidence type="ECO:0000256" key="4">
    <source>
        <dbReference type="ARBA" id="ARBA00022679"/>
    </source>
</evidence>
<dbReference type="InterPro" id="IPR020841">
    <property type="entry name" value="PKS_Beta-ketoAc_synthase_dom"/>
</dbReference>
<dbReference type="Gene3D" id="3.10.129.110">
    <property type="entry name" value="Polyketide synthase dehydratase"/>
    <property type="match status" value="1"/>
</dbReference>
<dbReference type="Pfam" id="PF13602">
    <property type="entry name" value="ADH_zinc_N_2"/>
    <property type="match status" value="1"/>
</dbReference>
<evidence type="ECO:0000256" key="9">
    <source>
        <dbReference type="PROSITE-ProRule" id="PRU01363"/>
    </source>
</evidence>
<dbReference type="InterPro" id="IPR011032">
    <property type="entry name" value="GroES-like_sf"/>
</dbReference>
<feature type="domain" description="PKS/mFAS DH" evidence="13">
    <location>
        <begin position="940"/>
        <end position="1214"/>
    </location>
</feature>
<dbReference type="FunFam" id="1.10.1200.10:FF:000007">
    <property type="entry name" value="Probable polyketide synthase pks17"/>
    <property type="match status" value="1"/>
</dbReference>
<evidence type="ECO:0000256" key="5">
    <source>
        <dbReference type="ARBA" id="ARBA00022832"/>
    </source>
</evidence>
<dbReference type="InterPro" id="IPR013154">
    <property type="entry name" value="ADH-like_N"/>
</dbReference>
<dbReference type="InterPro" id="IPR009081">
    <property type="entry name" value="PP-bd_ACP"/>
</dbReference>
<dbReference type="Gene3D" id="3.40.50.11460">
    <property type="match status" value="1"/>
</dbReference>
<dbReference type="Pfam" id="PF00550">
    <property type="entry name" value="PP-binding"/>
    <property type="match status" value="1"/>
</dbReference>
<dbReference type="PROSITE" id="PS50075">
    <property type="entry name" value="CARRIER"/>
    <property type="match status" value="1"/>
</dbReference>
<evidence type="ECO:0000256" key="6">
    <source>
        <dbReference type="ARBA" id="ARBA00023098"/>
    </source>
</evidence>
<dbReference type="InterPro" id="IPR014030">
    <property type="entry name" value="Ketoacyl_synth_N"/>
</dbReference>
<dbReference type="InterPro" id="IPR036299">
    <property type="entry name" value="Polyketide_synth_docking_sf"/>
</dbReference>
<dbReference type="PROSITE" id="PS52004">
    <property type="entry name" value="KS3_2"/>
    <property type="match status" value="1"/>
</dbReference>
<dbReference type="InterPro" id="IPR050091">
    <property type="entry name" value="PKS_NRPS_Biosynth_Enz"/>
</dbReference>
<dbReference type="SUPFAM" id="SSF53901">
    <property type="entry name" value="Thiolase-like"/>
    <property type="match status" value="1"/>
</dbReference>
<dbReference type="InterPro" id="IPR020843">
    <property type="entry name" value="ER"/>
</dbReference>
<feature type="compositionally biased region" description="Basic and acidic residues" evidence="10">
    <location>
        <begin position="2084"/>
        <end position="2101"/>
    </location>
</feature>
<dbReference type="InterPro" id="IPR036291">
    <property type="entry name" value="NAD(P)-bd_dom_sf"/>
</dbReference>
<dbReference type="InterPro" id="IPR014043">
    <property type="entry name" value="Acyl_transferase_dom"/>
</dbReference>
<keyword evidence="2" id="KW-0596">Phosphopantetheine</keyword>
<dbReference type="SUPFAM" id="SSF55048">
    <property type="entry name" value="Probable ACP-binding domain of malonyl-CoA ACP transacylase"/>
    <property type="match status" value="1"/>
</dbReference>
<keyword evidence="3" id="KW-0597">Phosphoprotein</keyword>
<dbReference type="SUPFAM" id="SSF51735">
    <property type="entry name" value="NAD(P)-binding Rossmann-fold domains"/>
    <property type="match status" value="3"/>
</dbReference>
<dbReference type="Pfam" id="PF14765">
    <property type="entry name" value="PS-DH"/>
    <property type="match status" value="1"/>
</dbReference>
<keyword evidence="7" id="KW-0511">Multifunctional enzyme</keyword>
<evidence type="ECO:0000256" key="7">
    <source>
        <dbReference type="ARBA" id="ARBA00023268"/>
    </source>
</evidence>
<keyword evidence="5" id="KW-0276">Fatty acid metabolism</keyword>
<feature type="active site" description="Proton acceptor; for dehydratase activity" evidence="9">
    <location>
        <position position="972"/>
    </location>
</feature>
<dbReference type="FunFam" id="3.40.50.720:FF:000381">
    <property type="entry name" value="Probable polyketide synthase pks17"/>
    <property type="match status" value="1"/>
</dbReference>
<dbReference type="CDD" id="cd05195">
    <property type="entry name" value="enoyl_red"/>
    <property type="match status" value="1"/>
</dbReference>
<evidence type="ECO:0000256" key="3">
    <source>
        <dbReference type="ARBA" id="ARBA00022553"/>
    </source>
</evidence>
<dbReference type="GO" id="GO:0006633">
    <property type="term" value="P:fatty acid biosynthetic process"/>
    <property type="evidence" value="ECO:0007669"/>
    <property type="project" value="InterPro"/>
</dbReference>
<feature type="region of interest" description="C-terminal hotdog fold" evidence="9">
    <location>
        <begin position="1074"/>
        <end position="1214"/>
    </location>
</feature>
<name>A0A7I7MM16_9MYCO</name>
<dbReference type="Pfam" id="PF08659">
    <property type="entry name" value="KR"/>
    <property type="match status" value="1"/>
</dbReference>
<keyword evidence="8" id="KW-0012">Acyltransferase</keyword>
<feature type="domain" description="Ketosynthase family 3 (KS3)" evidence="12">
    <location>
        <begin position="41"/>
        <end position="464"/>
    </location>
</feature>
<dbReference type="Gene3D" id="3.40.50.720">
    <property type="entry name" value="NAD(P)-binding Rossmann-like Domain"/>
    <property type="match status" value="1"/>
</dbReference>
<dbReference type="SMART" id="SM00823">
    <property type="entry name" value="PKS_PP"/>
    <property type="match status" value="1"/>
</dbReference>
<keyword evidence="6" id="KW-0443">Lipid metabolism</keyword>
<dbReference type="FunFam" id="3.40.47.10:FF:000019">
    <property type="entry name" value="Polyketide synthase type I"/>
    <property type="match status" value="1"/>
</dbReference>
<dbReference type="InterPro" id="IPR016035">
    <property type="entry name" value="Acyl_Trfase/lysoPLipase"/>
</dbReference>
<feature type="domain" description="Carrier" evidence="11">
    <location>
        <begin position="2003"/>
        <end position="2081"/>
    </location>
</feature>
<dbReference type="Gene3D" id="3.90.180.10">
    <property type="entry name" value="Medium-chain alcohol dehydrogenases, catalytic domain"/>
    <property type="match status" value="1"/>
</dbReference>
<dbReference type="SMART" id="SM00827">
    <property type="entry name" value="PKS_AT"/>
    <property type="match status" value="1"/>
</dbReference>
<dbReference type="InterPro" id="IPR049551">
    <property type="entry name" value="PKS_DH_C"/>
</dbReference>
<evidence type="ECO:0000313" key="14">
    <source>
        <dbReference type="EMBL" id="BBX72817.1"/>
    </source>
</evidence>
<dbReference type="GO" id="GO:0004315">
    <property type="term" value="F:3-oxoacyl-[acyl-carrier-protein] synthase activity"/>
    <property type="evidence" value="ECO:0007669"/>
    <property type="project" value="InterPro"/>
</dbReference>
<dbReference type="CDD" id="cd00833">
    <property type="entry name" value="PKS"/>
    <property type="match status" value="1"/>
</dbReference>
<dbReference type="SMART" id="SM00829">
    <property type="entry name" value="PKS_ER"/>
    <property type="match status" value="1"/>
</dbReference>
<dbReference type="InterPro" id="IPR042104">
    <property type="entry name" value="PKS_dehydratase_sf"/>
</dbReference>
<dbReference type="Gene3D" id="6.10.40.10">
    <property type="match status" value="1"/>
</dbReference>
<dbReference type="InterPro" id="IPR057326">
    <property type="entry name" value="KR_dom"/>
</dbReference>
<keyword evidence="4" id="KW-0808">Transferase</keyword>
<dbReference type="CDD" id="cd08956">
    <property type="entry name" value="KR_3_FAS_SDR_x"/>
    <property type="match status" value="1"/>
</dbReference>
<comment type="pathway">
    <text evidence="1">Lipid metabolism.</text>
</comment>
<dbReference type="InterPro" id="IPR049900">
    <property type="entry name" value="PKS_mFAS_DH"/>
</dbReference>
<dbReference type="SMART" id="SM00825">
    <property type="entry name" value="PKS_KS"/>
    <property type="match status" value="1"/>
</dbReference>
<dbReference type="GO" id="GO:0016491">
    <property type="term" value="F:oxidoreductase activity"/>
    <property type="evidence" value="ECO:0007669"/>
    <property type="project" value="InterPro"/>
</dbReference>
<dbReference type="EMBL" id="AP022575">
    <property type="protein sequence ID" value="BBX72817.1"/>
    <property type="molecule type" value="Genomic_DNA"/>
</dbReference>
<evidence type="ECO:0000256" key="2">
    <source>
        <dbReference type="ARBA" id="ARBA00022450"/>
    </source>
</evidence>
<dbReference type="SUPFAM" id="SSF50129">
    <property type="entry name" value="GroES-like"/>
    <property type="match status" value="1"/>
</dbReference>
<evidence type="ECO:0000259" key="11">
    <source>
        <dbReference type="PROSITE" id="PS50075"/>
    </source>
</evidence>
<evidence type="ECO:0000256" key="8">
    <source>
        <dbReference type="ARBA" id="ARBA00023315"/>
    </source>
</evidence>
<dbReference type="FunFam" id="3.10.129.110:FF:000003">
    <property type="entry name" value="Probable polyketide synthase pks1"/>
    <property type="match status" value="1"/>
</dbReference>
<dbReference type="InterPro" id="IPR014031">
    <property type="entry name" value="Ketoacyl_synth_C"/>
</dbReference>
<evidence type="ECO:0000256" key="1">
    <source>
        <dbReference type="ARBA" id="ARBA00005189"/>
    </source>
</evidence>
<dbReference type="PANTHER" id="PTHR43775:SF51">
    <property type="entry name" value="INACTIVE PHENOLPHTHIOCEROL SYNTHESIS POLYKETIDE SYNTHASE TYPE I PKS1-RELATED"/>
    <property type="match status" value="1"/>
</dbReference>
<dbReference type="Pfam" id="PF21089">
    <property type="entry name" value="PKS_DH_N"/>
    <property type="match status" value="1"/>
</dbReference>
<reference evidence="14 15" key="1">
    <citation type="journal article" date="2019" name="Emerg. Microbes Infect.">
        <title>Comprehensive subspecies identification of 175 nontuberculous mycobacteria species based on 7547 genomic profiles.</title>
        <authorList>
            <person name="Matsumoto Y."/>
            <person name="Kinjo T."/>
            <person name="Motooka D."/>
            <person name="Nabeya D."/>
            <person name="Jung N."/>
            <person name="Uechi K."/>
            <person name="Horii T."/>
            <person name="Iida T."/>
            <person name="Fujita J."/>
            <person name="Nakamura S."/>
        </authorList>
    </citation>
    <scope>NUCLEOTIDE SEQUENCE [LARGE SCALE GENOMIC DNA]</scope>
    <source>
        <strain evidence="14 15">JCM 14233</strain>
    </source>
</reference>
<dbReference type="Pfam" id="PF16197">
    <property type="entry name" value="KAsynt_C_assoc"/>
    <property type="match status" value="1"/>
</dbReference>
<dbReference type="InterPro" id="IPR016036">
    <property type="entry name" value="Malonyl_transacylase_ACP-bd"/>
</dbReference>
<dbReference type="SMART" id="SM01294">
    <property type="entry name" value="PKS_PP_betabranch"/>
    <property type="match status" value="1"/>
</dbReference>
<feature type="compositionally biased region" description="Basic and acidic residues" evidence="10">
    <location>
        <begin position="2110"/>
        <end position="2126"/>
    </location>
</feature>
<dbReference type="Pfam" id="PF08240">
    <property type="entry name" value="ADH_N"/>
    <property type="match status" value="1"/>
</dbReference>
<dbReference type="OrthoDB" id="4516163at2"/>
<evidence type="ECO:0000259" key="12">
    <source>
        <dbReference type="PROSITE" id="PS52004"/>
    </source>
</evidence>
<dbReference type="InterPro" id="IPR020807">
    <property type="entry name" value="PKS_DH"/>
</dbReference>
<dbReference type="PROSITE" id="PS00012">
    <property type="entry name" value="PHOSPHOPANTETHEINE"/>
    <property type="match status" value="1"/>
</dbReference>
<dbReference type="PANTHER" id="PTHR43775">
    <property type="entry name" value="FATTY ACID SYNTHASE"/>
    <property type="match status" value="1"/>
</dbReference>
<dbReference type="PROSITE" id="PS00606">
    <property type="entry name" value="KS3_1"/>
    <property type="match status" value="1"/>
</dbReference>
<protein>
    <submittedName>
        <fullName evidence="14">Phenolphthiocerol synthesis polyketide synthase type I Pks15/1</fullName>
    </submittedName>
</protein>
<gene>
    <name evidence="14" type="primary">pks15/1</name>
    <name evidence="14" type="ORF">MSHI_07230</name>
</gene>
<proteinExistence type="predicted"/>
<dbReference type="InterPro" id="IPR001227">
    <property type="entry name" value="Ac_transferase_dom_sf"/>
</dbReference>
<dbReference type="SUPFAM" id="SSF101173">
    <property type="entry name" value="Docking domain B of the erythromycin polyketide synthase (DEBS)"/>
    <property type="match status" value="1"/>
</dbReference>
<dbReference type="InterPro" id="IPR036736">
    <property type="entry name" value="ACP-like_sf"/>
</dbReference>
<dbReference type="Pfam" id="PF22953">
    <property type="entry name" value="SpnB_Rossmann"/>
    <property type="match status" value="1"/>
</dbReference>
<dbReference type="Gene3D" id="3.40.47.10">
    <property type="match status" value="1"/>
</dbReference>
<dbReference type="Gene3D" id="3.30.70.3290">
    <property type="match status" value="1"/>
</dbReference>
<dbReference type="Gene3D" id="3.40.366.10">
    <property type="entry name" value="Malonyl-Coenzyme A Acyl Carrier Protein, domain 2"/>
    <property type="match status" value="1"/>
</dbReference>
<feature type="active site" description="Proton donor; for dehydratase activity" evidence="9">
    <location>
        <position position="1135"/>
    </location>
</feature>
<dbReference type="SUPFAM" id="SSF47336">
    <property type="entry name" value="ACP-like"/>
    <property type="match status" value="1"/>
</dbReference>
<evidence type="ECO:0000313" key="15">
    <source>
        <dbReference type="Proteomes" id="UP000467236"/>
    </source>
</evidence>
<dbReference type="Pfam" id="PF00109">
    <property type="entry name" value="ketoacyl-synt"/>
    <property type="match status" value="1"/>
</dbReference>